<evidence type="ECO:0000313" key="2">
    <source>
        <dbReference type="EMBL" id="PLS30194.1"/>
    </source>
</evidence>
<dbReference type="AlphaFoldDB" id="A0A2N5J7K9"/>
<protein>
    <recommendedName>
        <fullName evidence="1">Phage-Barnase-EndoU-ColicinE5/D-RelE like nuclease 4 domain-containing protein</fullName>
    </recommendedName>
</protein>
<name>A0A2N5J7K9_9BIFI</name>
<evidence type="ECO:0000313" key="3">
    <source>
        <dbReference type="Proteomes" id="UP000235050"/>
    </source>
</evidence>
<evidence type="ECO:0000259" key="1">
    <source>
        <dbReference type="Pfam" id="PF18813"/>
    </source>
</evidence>
<accession>A0A2N5J7K9</accession>
<dbReference type="Proteomes" id="UP000235050">
    <property type="component" value="Unassembled WGS sequence"/>
</dbReference>
<keyword evidence="3" id="KW-1185">Reference proteome</keyword>
<reference evidence="2 3" key="1">
    <citation type="submission" date="2017-07" db="EMBL/GenBank/DDBJ databases">
        <title>Bifidobacterium novel species.</title>
        <authorList>
            <person name="Lugli G.A."/>
            <person name="Milani C."/>
            <person name="Duranti S."/>
            <person name="Mangifesta M."/>
        </authorList>
    </citation>
    <scope>NUCLEOTIDE SEQUENCE [LARGE SCALE GENOMIC DNA]</scope>
    <source>
        <strain evidence="3">Uis1B</strain>
    </source>
</reference>
<feature type="domain" description="Phage-Barnase-EndoU-ColicinE5/D-RelE like nuclease 4" evidence="1">
    <location>
        <begin position="42"/>
        <end position="189"/>
    </location>
</feature>
<dbReference type="EMBL" id="NMWU01000040">
    <property type="protein sequence ID" value="PLS30194.1"/>
    <property type="molecule type" value="Genomic_DNA"/>
</dbReference>
<proteinExistence type="predicted"/>
<organism evidence="2 3">
    <name type="scientific">Bifidobacterium margollesii</name>
    <dbReference type="NCBI Taxonomy" id="2020964"/>
    <lineage>
        <taxon>Bacteria</taxon>
        <taxon>Bacillati</taxon>
        <taxon>Actinomycetota</taxon>
        <taxon>Actinomycetes</taxon>
        <taxon>Bifidobacteriales</taxon>
        <taxon>Bifidobacteriaceae</taxon>
        <taxon>Bifidobacterium</taxon>
    </lineage>
</organism>
<dbReference type="InterPro" id="IPR041420">
    <property type="entry name" value="PBECR4"/>
</dbReference>
<gene>
    <name evidence="2" type="ORF">Uis1B_1985</name>
</gene>
<sequence length="216" mass="24600">MPQDTPSTIPRDIRQLSARTRQFAVVNLSREKRRALLTAAEAVRIYESDLRDRRTTIYCEDGFSVEIIWGKGNFAHLCGLDYFIDEAKTIPGSARRFYDLLLGTQIDNLVKHVKVREKVSFVQKKSRVICRALRFDGAKIIADSSLKDIAIAFGNELDGKAEEYTWCIGLGLDQKRSTEEHPVYFPRSLRQQSALSAEIHEDGTKTHIITDIVTRI</sequence>
<dbReference type="Pfam" id="PF18813">
    <property type="entry name" value="PBECR4"/>
    <property type="match status" value="1"/>
</dbReference>
<comment type="caution">
    <text evidence="2">The sequence shown here is derived from an EMBL/GenBank/DDBJ whole genome shotgun (WGS) entry which is preliminary data.</text>
</comment>